<organism evidence="10 11">
    <name type="scientific">Candidatus Coprenecus avistercoris</name>
    <dbReference type="NCBI Taxonomy" id="2840730"/>
    <lineage>
        <taxon>Bacteria</taxon>
        <taxon>Pseudomonadati</taxon>
        <taxon>Bacteroidota</taxon>
        <taxon>Bacteroidia</taxon>
        <taxon>Bacteroidales</taxon>
        <taxon>Rikenellaceae</taxon>
        <taxon>Rikenellaceae incertae sedis</taxon>
        <taxon>Candidatus Coprenecus</taxon>
    </lineage>
</organism>
<evidence type="ECO:0000313" key="11">
    <source>
        <dbReference type="Proteomes" id="UP000886744"/>
    </source>
</evidence>
<dbReference type="Pfam" id="PF04413">
    <property type="entry name" value="Glycos_transf_N"/>
    <property type="match status" value="1"/>
</dbReference>
<feature type="domain" description="3-deoxy-D-manno-octulosonic-acid transferase N-terminal" evidence="9">
    <location>
        <begin position="51"/>
        <end position="215"/>
    </location>
</feature>
<evidence type="ECO:0000313" key="10">
    <source>
        <dbReference type="EMBL" id="HIR62681.1"/>
    </source>
</evidence>
<proteinExistence type="inferred from homology"/>
<keyword evidence="8" id="KW-1003">Cell membrane</keyword>
<dbReference type="GO" id="GO:0009244">
    <property type="term" value="P:lipopolysaccharide core region biosynthetic process"/>
    <property type="evidence" value="ECO:0007669"/>
    <property type="project" value="UniProtKB-UniRule"/>
</dbReference>
<dbReference type="Gene3D" id="3.40.50.2000">
    <property type="entry name" value="Glycogen Phosphorylase B"/>
    <property type="match status" value="1"/>
</dbReference>
<dbReference type="GO" id="GO:0009245">
    <property type="term" value="P:lipid A biosynthetic process"/>
    <property type="evidence" value="ECO:0007669"/>
    <property type="project" value="TreeGrafter"/>
</dbReference>
<evidence type="ECO:0000256" key="3">
    <source>
        <dbReference type="ARBA" id="ARBA00019077"/>
    </source>
</evidence>
<accession>A0A9D1E139</accession>
<dbReference type="InterPro" id="IPR038107">
    <property type="entry name" value="Glycos_transf_N_sf"/>
</dbReference>
<keyword evidence="4 8" id="KW-0808">Transferase</keyword>
<evidence type="ECO:0000259" key="9">
    <source>
        <dbReference type="Pfam" id="PF04413"/>
    </source>
</evidence>
<reference evidence="10" key="1">
    <citation type="submission" date="2020-10" db="EMBL/GenBank/DDBJ databases">
        <authorList>
            <person name="Gilroy R."/>
        </authorList>
    </citation>
    <scope>NUCLEOTIDE SEQUENCE</scope>
    <source>
        <strain evidence="10">ChiHjej13B12-12457</strain>
    </source>
</reference>
<evidence type="ECO:0000256" key="4">
    <source>
        <dbReference type="ARBA" id="ARBA00022679"/>
    </source>
</evidence>
<comment type="subcellular location">
    <subcellularLocation>
        <location evidence="8">Cell membrane</location>
    </subcellularLocation>
</comment>
<dbReference type="GO" id="GO:0043842">
    <property type="term" value="F:Kdo transferase activity"/>
    <property type="evidence" value="ECO:0007669"/>
    <property type="project" value="UniProtKB-EC"/>
</dbReference>
<gene>
    <name evidence="10" type="ORF">IAC94_04050</name>
</gene>
<evidence type="ECO:0000256" key="2">
    <source>
        <dbReference type="ARBA" id="ARBA00012621"/>
    </source>
</evidence>
<dbReference type="InterPro" id="IPR007507">
    <property type="entry name" value="Glycos_transf_N"/>
</dbReference>
<reference evidence="10" key="2">
    <citation type="journal article" date="2021" name="PeerJ">
        <title>Extensive microbial diversity within the chicken gut microbiome revealed by metagenomics and culture.</title>
        <authorList>
            <person name="Gilroy R."/>
            <person name="Ravi A."/>
            <person name="Getino M."/>
            <person name="Pursley I."/>
            <person name="Horton D.L."/>
            <person name="Alikhan N.F."/>
            <person name="Baker D."/>
            <person name="Gharbi K."/>
            <person name="Hall N."/>
            <person name="Watson M."/>
            <person name="Adriaenssens E.M."/>
            <person name="Foster-Nyarko E."/>
            <person name="Jarju S."/>
            <person name="Secka A."/>
            <person name="Antonio M."/>
            <person name="Oren A."/>
            <person name="Chaudhuri R.R."/>
            <person name="La Ragione R."/>
            <person name="Hildebrand F."/>
            <person name="Pallen M.J."/>
        </authorList>
    </citation>
    <scope>NUCLEOTIDE SEQUENCE</scope>
    <source>
        <strain evidence="10">ChiHjej13B12-12457</strain>
    </source>
</reference>
<name>A0A9D1E139_9BACT</name>
<comment type="similarity">
    <text evidence="8">Belongs to the glycosyltransferase group 1 family.</text>
</comment>
<evidence type="ECO:0000256" key="7">
    <source>
        <dbReference type="PIRSR" id="PIRSR639901-1"/>
    </source>
</evidence>
<feature type="active site" description="Proton acceptor" evidence="7">
    <location>
        <position position="69"/>
    </location>
</feature>
<dbReference type="Proteomes" id="UP000886744">
    <property type="component" value="Unassembled WGS sequence"/>
</dbReference>
<dbReference type="AlphaFoldDB" id="A0A9D1E139"/>
<dbReference type="Gene3D" id="3.40.50.11720">
    <property type="entry name" value="3-Deoxy-D-manno-octulosonic-acid transferase, N-terminal domain"/>
    <property type="match status" value="1"/>
</dbReference>
<comment type="caution">
    <text evidence="10">The sequence shown here is derived from an EMBL/GenBank/DDBJ whole genome shotgun (WGS) entry which is preliminary data.</text>
</comment>
<evidence type="ECO:0000256" key="1">
    <source>
        <dbReference type="ARBA" id="ARBA00004713"/>
    </source>
</evidence>
<dbReference type="EC" id="2.4.99.12" evidence="2 8"/>
<evidence type="ECO:0000256" key="5">
    <source>
        <dbReference type="ARBA" id="ARBA00031445"/>
    </source>
</evidence>
<comment type="function">
    <text evidence="8">Involved in lipopolysaccharide (LPS) biosynthesis. Catalyzes the transfer of 3-deoxy-D-manno-octulosonate (Kdo) residue(s) from CMP-Kdo to lipid IV(A), the tetraacyldisaccharide-1,4'-bisphosphate precursor of lipid A.</text>
</comment>
<comment type="pathway">
    <text evidence="1 8">Bacterial outer membrane biogenesis; LPS core biosynthesis.</text>
</comment>
<dbReference type="GO" id="GO:0005886">
    <property type="term" value="C:plasma membrane"/>
    <property type="evidence" value="ECO:0007669"/>
    <property type="project" value="UniProtKB-SubCell"/>
</dbReference>
<dbReference type="SUPFAM" id="SSF53756">
    <property type="entry name" value="UDP-Glycosyltransferase/glycogen phosphorylase"/>
    <property type="match status" value="1"/>
</dbReference>
<comment type="catalytic activity">
    <reaction evidence="6 8">
        <text>lipid IVA (E. coli) + CMP-3-deoxy-beta-D-manno-octulosonate = alpha-Kdo-(2-&gt;6)-lipid IVA (E. coli) + CMP + H(+)</text>
        <dbReference type="Rhea" id="RHEA:28066"/>
        <dbReference type="ChEBI" id="CHEBI:15378"/>
        <dbReference type="ChEBI" id="CHEBI:58603"/>
        <dbReference type="ChEBI" id="CHEBI:60364"/>
        <dbReference type="ChEBI" id="CHEBI:60377"/>
        <dbReference type="ChEBI" id="CHEBI:85987"/>
        <dbReference type="EC" id="2.4.99.12"/>
    </reaction>
</comment>
<protein>
    <recommendedName>
        <fullName evidence="3 8">3-deoxy-D-manno-octulosonic acid transferase</fullName>
        <shortName evidence="8">Kdo transferase</shortName>
        <ecNumber evidence="2 8">2.4.99.12</ecNumber>
    </recommendedName>
    <alternativeName>
        <fullName evidence="5 8">Lipid IV(A) 3-deoxy-D-manno-octulosonic acid transferase</fullName>
    </alternativeName>
</protein>
<dbReference type="PANTHER" id="PTHR42755:SF1">
    <property type="entry name" value="3-DEOXY-D-MANNO-OCTULOSONIC ACID TRANSFERASE, MITOCHONDRIAL-RELATED"/>
    <property type="match status" value="1"/>
</dbReference>
<evidence type="ECO:0000256" key="8">
    <source>
        <dbReference type="RuleBase" id="RU365103"/>
    </source>
</evidence>
<keyword evidence="8" id="KW-0448">Lipopolysaccharide biosynthesis</keyword>
<dbReference type="EMBL" id="DVHI01000053">
    <property type="protein sequence ID" value="HIR62681.1"/>
    <property type="molecule type" value="Genomic_DNA"/>
</dbReference>
<keyword evidence="8" id="KW-0472">Membrane</keyword>
<evidence type="ECO:0000256" key="6">
    <source>
        <dbReference type="ARBA" id="ARBA00049183"/>
    </source>
</evidence>
<dbReference type="InterPro" id="IPR039901">
    <property type="entry name" value="Kdotransferase"/>
</dbReference>
<dbReference type="PANTHER" id="PTHR42755">
    <property type="entry name" value="3-DEOXY-MANNO-OCTULOSONATE CYTIDYLYLTRANSFERASE"/>
    <property type="match status" value="1"/>
</dbReference>
<sequence>MNIVYNTALIFAKAVLNLFAAGQGGRPGESKFRKFARGQRRLTARIREECSGTEDNRPTIWFHAASLGEYGVARPIIREFVKDGRWRIVLTFFSPTGCEALKDRHEGIDCVSYLPLDTRGNVRRFLDTVRPQRAVFIISEYWLNYLEELRRRSIPTFLISAVITRRAPFFKWYGRPYRKALQTYTRITVLNEESRANLESSGYTSVTVTGDPLFDNVAAAASTPYSDPTVEKFSRAAEGRIFIAGSTSDDNDVRLVTALANANPDIHFLIVPHEITPESIGDIRSRLHGRSLLHSECGPDTSFAYVQTLIIDFVGALAYLYRYARWAYVGGGFTPYLHSIIEATVYGLPVAFGPEIHRKVVPEELIRLGIGRIVRTPEELCRWLEPLKDDDGELRRIKEAATSYARSKCGATEMIFRICACSQ</sequence>